<protein>
    <submittedName>
        <fullName evidence="1">Uncharacterized protein</fullName>
    </submittedName>
</protein>
<evidence type="ECO:0000313" key="2">
    <source>
        <dbReference type="Proteomes" id="UP000276133"/>
    </source>
</evidence>
<keyword evidence="2" id="KW-1185">Reference proteome</keyword>
<evidence type="ECO:0000313" key="1">
    <source>
        <dbReference type="EMBL" id="RNA30339.1"/>
    </source>
</evidence>
<gene>
    <name evidence="1" type="ORF">BpHYR1_046179</name>
</gene>
<reference evidence="1 2" key="1">
    <citation type="journal article" date="2018" name="Sci. Rep.">
        <title>Genomic signatures of local adaptation to the degree of environmental predictability in rotifers.</title>
        <authorList>
            <person name="Franch-Gras L."/>
            <person name="Hahn C."/>
            <person name="Garcia-Roger E.M."/>
            <person name="Carmona M.J."/>
            <person name="Serra M."/>
            <person name="Gomez A."/>
        </authorList>
    </citation>
    <scope>NUCLEOTIDE SEQUENCE [LARGE SCALE GENOMIC DNA]</scope>
    <source>
        <strain evidence="1">HYR1</strain>
    </source>
</reference>
<organism evidence="1 2">
    <name type="scientific">Brachionus plicatilis</name>
    <name type="common">Marine rotifer</name>
    <name type="synonym">Brachionus muelleri</name>
    <dbReference type="NCBI Taxonomy" id="10195"/>
    <lineage>
        <taxon>Eukaryota</taxon>
        <taxon>Metazoa</taxon>
        <taxon>Spiralia</taxon>
        <taxon>Gnathifera</taxon>
        <taxon>Rotifera</taxon>
        <taxon>Eurotatoria</taxon>
        <taxon>Monogononta</taxon>
        <taxon>Pseudotrocha</taxon>
        <taxon>Ploima</taxon>
        <taxon>Brachionidae</taxon>
        <taxon>Brachionus</taxon>
    </lineage>
</organism>
<dbReference type="AlphaFoldDB" id="A0A3M7S3U7"/>
<dbReference type="EMBL" id="REGN01002097">
    <property type="protein sequence ID" value="RNA30339.1"/>
    <property type="molecule type" value="Genomic_DNA"/>
</dbReference>
<name>A0A3M7S3U7_BRAPC</name>
<proteinExistence type="predicted"/>
<sequence length="220" mass="25989">MLSNGIYKKYYWNNYKKYCNIVILQIGRNNCFNMLKKNNLPIIVQFVFEIHKTLSNLEFKHQALNEAVNHNPSINFKFYDIEGKKDNLDFSIIKFTQFALQKKLFVCLSHNLGSQIFKIRKRKGSFYKEMALVPLHKENILNLNDQKNKIILIPLSSFSYNGPNYYDPYNGLKINSQRKFINILTGIVNFGSKDRKRSSRWCLQSYCKNFMMVIQSADRP</sequence>
<comment type="caution">
    <text evidence="1">The sequence shown here is derived from an EMBL/GenBank/DDBJ whole genome shotgun (WGS) entry which is preliminary data.</text>
</comment>
<dbReference type="Proteomes" id="UP000276133">
    <property type="component" value="Unassembled WGS sequence"/>
</dbReference>
<accession>A0A3M7S3U7</accession>